<evidence type="ECO:0000313" key="2">
    <source>
        <dbReference type="EMBL" id="RSL49631.1"/>
    </source>
</evidence>
<proteinExistence type="predicted"/>
<dbReference type="Proteomes" id="UP000288168">
    <property type="component" value="Unassembled WGS sequence"/>
</dbReference>
<keyword evidence="3" id="KW-1185">Reference proteome</keyword>
<evidence type="ECO:0000313" key="3">
    <source>
        <dbReference type="Proteomes" id="UP000288168"/>
    </source>
</evidence>
<gene>
    <name evidence="2" type="ORF">CEP54_012336</name>
</gene>
<dbReference type="EMBL" id="NKCI01000176">
    <property type="protein sequence ID" value="RSL49631.1"/>
    <property type="molecule type" value="Genomic_DNA"/>
</dbReference>
<feature type="compositionally biased region" description="Low complexity" evidence="1">
    <location>
        <begin position="9"/>
        <end position="25"/>
    </location>
</feature>
<evidence type="ECO:0000256" key="1">
    <source>
        <dbReference type="SAM" id="MobiDB-lite"/>
    </source>
</evidence>
<sequence>MTLVYDAGTPLTTRSSPLPTTRPLTKMNTDRLPVTTNIRNYLRHHQNFEAIPLGISRVPKDMVGYCQEWQAKFDAAGKKA</sequence>
<name>A0A428P9A8_9HYPO</name>
<comment type="caution">
    <text evidence="2">The sequence shown here is derived from an EMBL/GenBank/DDBJ whole genome shotgun (WGS) entry which is preliminary data.</text>
</comment>
<feature type="region of interest" description="Disordered" evidence="1">
    <location>
        <begin position="1"/>
        <end position="27"/>
    </location>
</feature>
<accession>A0A428P9A8</accession>
<dbReference type="AlphaFoldDB" id="A0A428P9A8"/>
<reference evidence="2 3" key="1">
    <citation type="submission" date="2017-06" db="EMBL/GenBank/DDBJ databases">
        <title>Comparative genomic analysis of Ambrosia Fusariam Clade fungi.</title>
        <authorList>
            <person name="Stajich J.E."/>
            <person name="Carrillo J."/>
            <person name="Kijimoto T."/>
            <person name="Eskalen A."/>
            <person name="O'Donnell K."/>
            <person name="Kasson M."/>
        </authorList>
    </citation>
    <scope>NUCLEOTIDE SEQUENCE [LARGE SCALE GENOMIC DNA]</scope>
    <source>
        <strain evidence="2 3">NRRL62584</strain>
    </source>
</reference>
<organism evidence="2 3">
    <name type="scientific">Fusarium duplospermum</name>
    <dbReference type="NCBI Taxonomy" id="1325734"/>
    <lineage>
        <taxon>Eukaryota</taxon>
        <taxon>Fungi</taxon>
        <taxon>Dikarya</taxon>
        <taxon>Ascomycota</taxon>
        <taxon>Pezizomycotina</taxon>
        <taxon>Sordariomycetes</taxon>
        <taxon>Hypocreomycetidae</taxon>
        <taxon>Hypocreales</taxon>
        <taxon>Nectriaceae</taxon>
        <taxon>Fusarium</taxon>
        <taxon>Fusarium solani species complex</taxon>
    </lineage>
</organism>
<dbReference type="OrthoDB" id="5063670at2759"/>
<protein>
    <submittedName>
        <fullName evidence="2">Uncharacterized protein</fullName>
    </submittedName>
</protein>